<dbReference type="InterPro" id="IPR052104">
    <property type="entry name" value="Mito_Release_Factor_mL62"/>
</dbReference>
<proteinExistence type="predicted"/>
<dbReference type="AlphaFoldDB" id="M5GDL4"/>
<dbReference type="SUPFAM" id="SSF110916">
    <property type="entry name" value="Peptidyl-tRNA hydrolase domain-like"/>
    <property type="match status" value="1"/>
</dbReference>
<protein>
    <recommendedName>
        <fullName evidence="2">Prokaryotic-type class I peptide chain release factors domain-containing protein</fullName>
    </recommendedName>
</protein>
<dbReference type="GO" id="GO:0004045">
    <property type="term" value="F:peptidyl-tRNA hydrolase activity"/>
    <property type="evidence" value="ECO:0007669"/>
    <property type="project" value="TreeGrafter"/>
</dbReference>
<gene>
    <name evidence="3" type="ORF">DACRYDRAFT_47503</name>
</gene>
<keyword evidence="4" id="KW-1185">Reference proteome</keyword>
<dbReference type="PANTHER" id="PTHR11075:SF54">
    <property type="entry name" value="LARGE RIBOSOMAL SUBUNIT PROTEIN ML62"/>
    <property type="match status" value="1"/>
</dbReference>
<dbReference type="EMBL" id="JH795857">
    <property type="protein sequence ID" value="EJU04622.1"/>
    <property type="molecule type" value="Genomic_DNA"/>
</dbReference>
<dbReference type="GeneID" id="63689822"/>
<organism evidence="3 4">
    <name type="scientific">Dacryopinax primogenitus (strain DJM 731)</name>
    <name type="common">Brown rot fungus</name>
    <dbReference type="NCBI Taxonomy" id="1858805"/>
    <lineage>
        <taxon>Eukaryota</taxon>
        <taxon>Fungi</taxon>
        <taxon>Dikarya</taxon>
        <taxon>Basidiomycota</taxon>
        <taxon>Agaricomycotina</taxon>
        <taxon>Dacrymycetes</taxon>
        <taxon>Dacrymycetales</taxon>
        <taxon>Dacrymycetaceae</taxon>
        <taxon>Dacryopinax</taxon>
    </lineage>
</organism>
<reference evidence="3 4" key="1">
    <citation type="journal article" date="2012" name="Science">
        <title>The Paleozoic origin of enzymatic lignin decomposition reconstructed from 31 fungal genomes.</title>
        <authorList>
            <person name="Floudas D."/>
            <person name="Binder M."/>
            <person name="Riley R."/>
            <person name="Barry K."/>
            <person name="Blanchette R.A."/>
            <person name="Henrissat B."/>
            <person name="Martinez A.T."/>
            <person name="Otillar R."/>
            <person name="Spatafora J.W."/>
            <person name="Yadav J.S."/>
            <person name="Aerts A."/>
            <person name="Benoit I."/>
            <person name="Boyd A."/>
            <person name="Carlson A."/>
            <person name="Copeland A."/>
            <person name="Coutinho P.M."/>
            <person name="de Vries R.P."/>
            <person name="Ferreira P."/>
            <person name="Findley K."/>
            <person name="Foster B."/>
            <person name="Gaskell J."/>
            <person name="Glotzer D."/>
            <person name="Gorecki P."/>
            <person name="Heitman J."/>
            <person name="Hesse C."/>
            <person name="Hori C."/>
            <person name="Igarashi K."/>
            <person name="Jurgens J.A."/>
            <person name="Kallen N."/>
            <person name="Kersten P."/>
            <person name="Kohler A."/>
            <person name="Kuees U."/>
            <person name="Kumar T.K.A."/>
            <person name="Kuo A."/>
            <person name="LaButti K."/>
            <person name="Larrondo L.F."/>
            <person name="Lindquist E."/>
            <person name="Ling A."/>
            <person name="Lombard V."/>
            <person name="Lucas S."/>
            <person name="Lundell T."/>
            <person name="Martin R."/>
            <person name="McLaughlin D.J."/>
            <person name="Morgenstern I."/>
            <person name="Morin E."/>
            <person name="Murat C."/>
            <person name="Nagy L.G."/>
            <person name="Nolan M."/>
            <person name="Ohm R.A."/>
            <person name="Patyshakuliyeva A."/>
            <person name="Rokas A."/>
            <person name="Ruiz-Duenas F.J."/>
            <person name="Sabat G."/>
            <person name="Salamov A."/>
            <person name="Samejima M."/>
            <person name="Schmutz J."/>
            <person name="Slot J.C."/>
            <person name="St John F."/>
            <person name="Stenlid J."/>
            <person name="Sun H."/>
            <person name="Sun S."/>
            <person name="Syed K."/>
            <person name="Tsang A."/>
            <person name="Wiebenga A."/>
            <person name="Young D."/>
            <person name="Pisabarro A."/>
            <person name="Eastwood D.C."/>
            <person name="Martin F."/>
            <person name="Cullen D."/>
            <person name="Grigoriev I.V."/>
            <person name="Hibbett D.S."/>
        </authorList>
    </citation>
    <scope>NUCLEOTIDE SEQUENCE [LARGE SCALE GENOMIC DNA]</scope>
    <source>
        <strain evidence="3 4">DJM-731 SS1</strain>
    </source>
</reference>
<sequence>MSNFSPQLLRSQSGSPHHYRLGLRAFHTSVSVRFTSHIAPVLPHPLTHESTPTAFEYLDSLTPESIPHSTCVVEFSRSSGPGGQNVNKLNTKATLRMSLKPLPSWVPAWCVDGLRSSKEYAASSNSIVIQSSATRSQASNTDDCFRKLHALVNHHSRSVLVPIPDEEKKKRISDLERKEAARRRIMKERQKSKKAGRRGE</sequence>
<dbReference type="STRING" id="1858805.M5GDL4"/>
<name>M5GDL4_DACPD</name>
<feature type="region of interest" description="Disordered" evidence="1">
    <location>
        <begin position="164"/>
        <end position="200"/>
    </location>
</feature>
<dbReference type="InterPro" id="IPR000352">
    <property type="entry name" value="Pep_chain_release_fac_I"/>
</dbReference>
<dbReference type="GO" id="GO:0005762">
    <property type="term" value="C:mitochondrial large ribosomal subunit"/>
    <property type="evidence" value="ECO:0007669"/>
    <property type="project" value="TreeGrafter"/>
</dbReference>
<evidence type="ECO:0000313" key="3">
    <source>
        <dbReference type="EMBL" id="EJU04622.1"/>
    </source>
</evidence>
<dbReference type="OMA" id="GGQNVNC"/>
<dbReference type="GO" id="GO:0070126">
    <property type="term" value="P:mitochondrial translational termination"/>
    <property type="evidence" value="ECO:0007669"/>
    <property type="project" value="TreeGrafter"/>
</dbReference>
<dbReference type="OrthoDB" id="270639at2759"/>
<feature type="domain" description="Prokaryotic-type class I peptide chain release factors" evidence="2">
    <location>
        <begin position="65"/>
        <end position="193"/>
    </location>
</feature>
<dbReference type="PANTHER" id="PTHR11075">
    <property type="entry name" value="PEPTIDE CHAIN RELEASE FACTOR"/>
    <property type="match status" value="1"/>
</dbReference>
<evidence type="ECO:0000313" key="4">
    <source>
        <dbReference type="Proteomes" id="UP000030653"/>
    </source>
</evidence>
<dbReference type="Proteomes" id="UP000030653">
    <property type="component" value="Unassembled WGS sequence"/>
</dbReference>
<accession>M5GDL4</accession>
<dbReference type="HOGENOM" id="CLU_089470_0_2_1"/>
<evidence type="ECO:0000256" key="1">
    <source>
        <dbReference type="SAM" id="MobiDB-lite"/>
    </source>
</evidence>
<dbReference type="Pfam" id="PF00472">
    <property type="entry name" value="RF-1"/>
    <property type="match status" value="1"/>
</dbReference>
<evidence type="ECO:0000259" key="2">
    <source>
        <dbReference type="Pfam" id="PF00472"/>
    </source>
</evidence>
<feature type="compositionally biased region" description="Basic residues" evidence="1">
    <location>
        <begin position="180"/>
        <end position="200"/>
    </location>
</feature>
<dbReference type="GO" id="GO:0016150">
    <property type="term" value="F:translation release factor activity, codon nonspecific"/>
    <property type="evidence" value="ECO:0007669"/>
    <property type="project" value="TreeGrafter"/>
</dbReference>
<dbReference type="RefSeq" id="XP_040631516.1">
    <property type="nucleotide sequence ID" value="XM_040774760.1"/>
</dbReference>
<dbReference type="Gene3D" id="3.30.160.20">
    <property type="match status" value="1"/>
</dbReference>
<feature type="compositionally biased region" description="Basic and acidic residues" evidence="1">
    <location>
        <begin position="165"/>
        <end position="179"/>
    </location>
</feature>